<dbReference type="RefSeq" id="WP_073026918.1">
    <property type="nucleotide sequence ID" value="NZ_FQZS01000022.1"/>
</dbReference>
<protein>
    <submittedName>
        <fullName evidence="3">BofC C-terminal domain-containing protein</fullName>
    </submittedName>
</protein>
<dbReference type="EMBL" id="FQZS01000022">
    <property type="protein sequence ID" value="SHJ24286.1"/>
    <property type="molecule type" value="Genomic_DNA"/>
</dbReference>
<keyword evidence="1" id="KW-0472">Membrane</keyword>
<keyword evidence="1" id="KW-1133">Transmembrane helix</keyword>
<feature type="domain" description="Bypass of forespore C C-terminal" evidence="2">
    <location>
        <begin position="149"/>
        <end position="208"/>
    </location>
</feature>
<dbReference type="Proteomes" id="UP000184442">
    <property type="component" value="Unassembled WGS sequence"/>
</dbReference>
<dbReference type="AlphaFoldDB" id="A0A1M6HQ48"/>
<keyword evidence="1" id="KW-0812">Transmembrane</keyword>
<keyword evidence="4" id="KW-1185">Reference proteome</keyword>
<proteinExistence type="predicted"/>
<evidence type="ECO:0000256" key="1">
    <source>
        <dbReference type="SAM" id="Phobius"/>
    </source>
</evidence>
<evidence type="ECO:0000313" key="3">
    <source>
        <dbReference type="EMBL" id="SHJ24286.1"/>
    </source>
</evidence>
<dbReference type="InterPro" id="IPR015050">
    <property type="entry name" value="BofC_C"/>
</dbReference>
<evidence type="ECO:0000313" key="4">
    <source>
        <dbReference type="Proteomes" id="UP000184442"/>
    </source>
</evidence>
<feature type="transmembrane region" description="Helical" evidence="1">
    <location>
        <begin position="12"/>
        <end position="31"/>
    </location>
</feature>
<organism evidence="3 4">
    <name type="scientific">Lutispora thermophila DSM 19022</name>
    <dbReference type="NCBI Taxonomy" id="1122184"/>
    <lineage>
        <taxon>Bacteria</taxon>
        <taxon>Bacillati</taxon>
        <taxon>Bacillota</taxon>
        <taxon>Clostridia</taxon>
        <taxon>Lutisporales</taxon>
        <taxon>Lutisporaceae</taxon>
        <taxon>Lutispora</taxon>
    </lineage>
</organism>
<dbReference type="STRING" id="1122184.SAMN02745176_02889"/>
<reference evidence="3 4" key="1">
    <citation type="submission" date="2016-11" db="EMBL/GenBank/DDBJ databases">
        <authorList>
            <person name="Jaros S."/>
            <person name="Januszkiewicz K."/>
            <person name="Wedrychowicz H."/>
        </authorList>
    </citation>
    <scope>NUCLEOTIDE SEQUENCE [LARGE SCALE GENOMIC DNA]</scope>
    <source>
        <strain evidence="3 4">DSM 19022</strain>
    </source>
</reference>
<gene>
    <name evidence="3" type="ORF">SAMN02745176_02889</name>
</gene>
<name>A0A1M6HQ48_9FIRM</name>
<dbReference type="Pfam" id="PF08955">
    <property type="entry name" value="BofC_C"/>
    <property type="match status" value="1"/>
</dbReference>
<sequence>MFEDKRRGKKRISILVIGLMLLIVFAISYYINMDIGDEANSFNKTNENLKIPDSLKKISNVETSDVINGDKTAEEDFKLQENHKIKYITLFTICKHKIERETDIPSIFIGLDKEEFIEKNPGWDFLEVDDRTLTVVREIDTYCPRHFIIGLEGQYIAIYSYDEDGERVLNETTDINIETLTPEDQSILESGIVADTEDDLEQKLEGFSN</sequence>
<evidence type="ECO:0000259" key="2">
    <source>
        <dbReference type="Pfam" id="PF08955"/>
    </source>
</evidence>
<accession>A0A1M6HQ48</accession>